<dbReference type="InterPro" id="IPR042411">
    <property type="entry name" value="WDR27"/>
</dbReference>
<organism evidence="1 2">
    <name type="scientific">Salarias fasciatus</name>
    <name type="common">Jewelled blenny</name>
    <name type="synonym">Blennius fasciatus</name>
    <dbReference type="NCBI Taxonomy" id="181472"/>
    <lineage>
        <taxon>Eukaryota</taxon>
        <taxon>Metazoa</taxon>
        <taxon>Chordata</taxon>
        <taxon>Craniata</taxon>
        <taxon>Vertebrata</taxon>
        <taxon>Euteleostomi</taxon>
        <taxon>Actinopterygii</taxon>
        <taxon>Neopterygii</taxon>
        <taxon>Teleostei</taxon>
        <taxon>Neoteleostei</taxon>
        <taxon>Acanthomorphata</taxon>
        <taxon>Ovalentaria</taxon>
        <taxon>Blenniimorphae</taxon>
        <taxon>Blenniiformes</taxon>
        <taxon>Blennioidei</taxon>
        <taxon>Blenniidae</taxon>
        <taxon>Salariinae</taxon>
        <taxon>Salarias</taxon>
    </lineage>
</organism>
<dbReference type="Gene3D" id="2.130.10.10">
    <property type="entry name" value="YVTN repeat-like/Quinoprotein amine dehydrogenase"/>
    <property type="match status" value="1"/>
</dbReference>
<dbReference type="PANTHER" id="PTHR44525:SF1">
    <property type="entry name" value="WD REPEAT-CONTAINING PROTEIN 27"/>
    <property type="match status" value="1"/>
</dbReference>
<dbReference type="InParanoid" id="A0A672JEQ8"/>
<dbReference type="InterPro" id="IPR036322">
    <property type="entry name" value="WD40_repeat_dom_sf"/>
</dbReference>
<dbReference type="Ensembl" id="ENSSFAT00005053289.1">
    <property type="protein sequence ID" value="ENSSFAP00005051642.1"/>
    <property type="gene ID" value="ENSSFAG00005024798.1"/>
</dbReference>
<dbReference type="InterPro" id="IPR001680">
    <property type="entry name" value="WD40_rpt"/>
</dbReference>
<dbReference type="PANTHER" id="PTHR44525">
    <property type="entry name" value="WD REPEAT-CONTAINING PROTEIN 27"/>
    <property type="match status" value="1"/>
</dbReference>
<dbReference type="SUPFAM" id="SSF50978">
    <property type="entry name" value="WD40 repeat-like"/>
    <property type="match status" value="1"/>
</dbReference>
<dbReference type="AlphaFoldDB" id="A0A672JEQ8"/>
<dbReference type="Proteomes" id="UP000472267">
    <property type="component" value="Chromosome 13"/>
</dbReference>
<evidence type="ECO:0000313" key="2">
    <source>
        <dbReference type="Proteomes" id="UP000472267"/>
    </source>
</evidence>
<proteinExistence type="predicted"/>
<protein>
    <submittedName>
        <fullName evidence="1">Uncharacterized protein</fullName>
    </submittedName>
</protein>
<reference evidence="1" key="1">
    <citation type="submission" date="2019-06" db="EMBL/GenBank/DDBJ databases">
        <authorList>
            <consortium name="Wellcome Sanger Institute Data Sharing"/>
        </authorList>
    </citation>
    <scope>NUCLEOTIDE SEQUENCE [LARGE SCALE GENOMIC DNA]</scope>
</reference>
<reference evidence="1" key="3">
    <citation type="submission" date="2025-09" db="UniProtKB">
        <authorList>
            <consortium name="Ensembl"/>
        </authorList>
    </citation>
    <scope>IDENTIFICATION</scope>
</reference>
<reference evidence="1" key="2">
    <citation type="submission" date="2025-08" db="UniProtKB">
        <authorList>
            <consortium name="Ensembl"/>
        </authorList>
    </citation>
    <scope>IDENTIFICATION</scope>
</reference>
<dbReference type="OMA" id="HACSSAI"/>
<dbReference type="Pfam" id="PF00400">
    <property type="entry name" value="WD40"/>
    <property type="match status" value="1"/>
</dbReference>
<sequence>MLNKRMHPYDISTWSIWLDMVLVGGFDRSMQVFDMNRGAVVWEVPDAHSRAIHCIVQNKGSAFSTQPSESYNLFLTSAVTDGVKIWDLRTPRCVRRYDNHVNRCHPCSSAISPCGRFIASGSEDNCAYVYDIRSSTYLHKLQKHSDTVLSVAFNPATPEV</sequence>
<accession>A0A672JEQ8</accession>
<name>A0A672JEQ8_SALFA</name>
<evidence type="ECO:0000313" key="1">
    <source>
        <dbReference type="Ensembl" id="ENSSFAP00005051642.1"/>
    </source>
</evidence>
<dbReference type="SMART" id="SM00320">
    <property type="entry name" value="WD40"/>
    <property type="match status" value="2"/>
</dbReference>
<keyword evidence="2" id="KW-1185">Reference proteome</keyword>
<dbReference type="InterPro" id="IPR015943">
    <property type="entry name" value="WD40/YVTN_repeat-like_dom_sf"/>
</dbReference>